<name>A0A3R9AGW6_ENTCL</name>
<dbReference type="Gene3D" id="6.10.290.20">
    <property type="match status" value="1"/>
</dbReference>
<sequence>MDTRRKITFYLNPETNEADRFVCQKTDETPQGDRGRLWRAALLTGFAFGKQDERLPFLFSELLNRDTSFDDLLQLLKAVYPRETEALLQGRAREAVIAAPQSQEQMSDSVSPDDETRNNARSMFGGTGNNV</sequence>
<evidence type="ECO:0000313" key="2">
    <source>
        <dbReference type="EMBL" id="RSB28913.1"/>
    </source>
</evidence>
<dbReference type="RefSeq" id="WP_118284100.1">
    <property type="nucleotide sequence ID" value="NZ_JAQNFO010000020.1"/>
</dbReference>
<gene>
    <name evidence="2" type="ORF">EGK68_18825</name>
</gene>
<dbReference type="Pfam" id="PF10784">
    <property type="entry name" value="Plasmid_stab_B"/>
    <property type="match status" value="1"/>
</dbReference>
<feature type="compositionally biased region" description="Polar residues" evidence="1">
    <location>
        <begin position="100"/>
        <end position="110"/>
    </location>
</feature>
<organism evidence="2 3">
    <name type="scientific">Enterobacter cloacae</name>
    <dbReference type="NCBI Taxonomy" id="550"/>
    <lineage>
        <taxon>Bacteria</taxon>
        <taxon>Pseudomonadati</taxon>
        <taxon>Pseudomonadota</taxon>
        <taxon>Gammaproteobacteria</taxon>
        <taxon>Enterobacterales</taxon>
        <taxon>Enterobacteriaceae</taxon>
        <taxon>Enterobacter</taxon>
        <taxon>Enterobacter cloacae complex</taxon>
    </lineage>
</organism>
<evidence type="ECO:0000313" key="3">
    <source>
        <dbReference type="Proteomes" id="UP000275321"/>
    </source>
</evidence>
<dbReference type="InterPro" id="IPR019720">
    <property type="entry name" value="Plasmid_stability_protein_StbB"/>
</dbReference>
<dbReference type="InterPro" id="IPR038307">
    <property type="entry name" value="StbB_sf"/>
</dbReference>
<feature type="region of interest" description="Disordered" evidence="1">
    <location>
        <begin position="98"/>
        <end position="131"/>
    </location>
</feature>
<comment type="caution">
    <text evidence="2">The sequence shown here is derived from an EMBL/GenBank/DDBJ whole genome shotgun (WGS) entry which is preliminary data.</text>
</comment>
<dbReference type="Proteomes" id="UP000275321">
    <property type="component" value="Unassembled WGS sequence"/>
</dbReference>
<dbReference type="AlphaFoldDB" id="A0A3R9AGW6"/>
<evidence type="ECO:0000256" key="1">
    <source>
        <dbReference type="SAM" id="MobiDB-lite"/>
    </source>
</evidence>
<reference evidence="2 3" key="1">
    <citation type="submission" date="2018-10" db="EMBL/GenBank/DDBJ databases">
        <title>Transmission dynamics of multidrug resistant bacteria on intensive care unit surfaces.</title>
        <authorList>
            <person name="D'Souza A.W."/>
            <person name="Potter R.F."/>
            <person name="Wallace M."/>
            <person name="Shupe A."/>
            <person name="Patel S."/>
            <person name="Sun S."/>
            <person name="Gul D."/>
            <person name="Kwon J.H."/>
            <person name="Andleeb S."/>
            <person name="Burnham C.-A.D."/>
            <person name="Dantas G."/>
        </authorList>
    </citation>
    <scope>NUCLEOTIDE SEQUENCE [LARGE SCALE GENOMIC DNA]</scope>
    <source>
        <strain evidence="2 3">EC_073</strain>
    </source>
</reference>
<protein>
    <submittedName>
        <fullName evidence="2">Plasmid stability protein</fullName>
    </submittedName>
</protein>
<dbReference type="EMBL" id="RHWT01000029">
    <property type="protein sequence ID" value="RSB28913.1"/>
    <property type="molecule type" value="Genomic_DNA"/>
</dbReference>
<accession>A0A3R9AGW6</accession>
<proteinExistence type="predicted"/>